<evidence type="ECO:0000256" key="1">
    <source>
        <dbReference type="SAM" id="SignalP"/>
    </source>
</evidence>
<protein>
    <submittedName>
        <fullName evidence="2">TraB/GumN family protein</fullName>
    </submittedName>
</protein>
<dbReference type="InterPro" id="IPR002816">
    <property type="entry name" value="TraB/PrgY/GumN_fam"/>
</dbReference>
<gene>
    <name evidence="2" type="ORF">DJ018_16075</name>
</gene>
<accession>A0A328A9W4</accession>
<evidence type="ECO:0000313" key="2">
    <source>
        <dbReference type="EMBL" id="RAK51452.1"/>
    </source>
</evidence>
<feature type="signal peptide" evidence="1">
    <location>
        <begin position="1"/>
        <end position="21"/>
    </location>
</feature>
<evidence type="ECO:0000313" key="3">
    <source>
        <dbReference type="Proteomes" id="UP000249725"/>
    </source>
</evidence>
<dbReference type="Proteomes" id="UP000249725">
    <property type="component" value="Unassembled WGS sequence"/>
</dbReference>
<keyword evidence="1" id="KW-0732">Signal</keyword>
<dbReference type="EMBL" id="QFYR01000004">
    <property type="protein sequence ID" value="RAK51452.1"/>
    <property type="molecule type" value="Genomic_DNA"/>
</dbReference>
<sequence>MRGWEWMVAAALLVGSTPALAQPAPLDPEGVLVEELVVSARLTGPAWWKVSDEDSTVYVMATPALATKDLTFDTSVLERCLEGAEHLIIGGQIEPHPVRLMALLMTGRKTFASKEPMSRTLPPELRQRLEARLRAMGAEPDEMDNLKPAFAGFVLANSGDDRFIQIELSGVSRKVEKIARSSKIRDRPRIRKLDGYDLPANLSALAGLPPAQQRACLEDGLRQAESGAGGLREVSQRWAVGDAAFLSQADRGFGRCLANTPRIAGEIRAGIVASTAAIADALKTPGKSVALVEFRPLLAEDGVLDRLRARGFKVETPE</sequence>
<dbReference type="Pfam" id="PF01963">
    <property type="entry name" value="TraB_PrgY_gumN"/>
    <property type="match status" value="1"/>
</dbReference>
<dbReference type="CDD" id="cd14788">
    <property type="entry name" value="GumN"/>
    <property type="match status" value="1"/>
</dbReference>
<organism evidence="2 3">
    <name type="scientific">Phenylobacterium deserti</name>
    <dbReference type="NCBI Taxonomy" id="1914756"/>
    <lineage>
        <taxon>Bacteria</taxon>
        <taxon>Pseudomonadati</taxon>
        <taxon>Pseudomonadota</taxon>
        <taxon>Alphaproteobacteria</taxon>
        <taxon>Caulobacterales</taxon>
        <taxon>Caulobacteraceae</taxon>
        <taxon>Phenylobacterium</taxon>
    </lineage>
</organism>
<feature type="chain" id="PRO_5016408383" evidence="1">
    <location>
        <begin position="22"/>
        <end position="318"/>
    </location>
</feature>
<dbReference type="RefSeq" id="WP_111515987.1">
    <property type="nucleotide sequence ID" value="NZ_QFYR01000004.1"/>
</dbReference>
<comment type="caution">
    <text evidence="2">The sequence shown here is derived from an EMBL/GenBank/DDBJ whole genome shotgun (WGS) entry which is preliminary data.</text>
</comment>
<proteinExistence type="predicted"/>
<keyword evidence="3" id="KW-1185">Reference proteome</keyword>
<name>A0A328A9W4_9CAUL</name>
<dbReference type="OrthoDB" id="7181390at2"/>
<dbReference type="AlphaFoldDB" id="A0A328A9W4"/>
<reference evidence="3" key="1">
    <citation type="submission" date="2018-05" db="EMBL/GenBank/DDBJ databases">
        <authorList>
            <person name="Li X."/>
        </authorList>
    </citation>
    <scope>NUCLEOTIDE SEQUENCE [LARGE SCALE GENOMIC DNA]</scope>
    <source>
        <strain evidence="3">YIM 73061</strain>
    </source>
</reference>